<feature type="region of interest" description="Disordered" evidence="1">
    <location>
        <begin position="1"/>
        <end position="24"/>
    </location>
</feature>
<dbReference type="EMBL" id="JBJUIK010000007">
    <property type="protein sequence ID" value="KAL3522671.1"/>
    <property type="molecule type" value="Genomic_DNA"/>
</dbReference>
<gene>
    <name evidence="2" type="ORF">ACH5RR_015505</name>
</gene>
<accession>A0ABD2ZV76</accession>
<proteinExistence type="predicted"/>
<comment type="caution">
    <text evidence="2">The sequence shown here is derived from an EMBL/GenBank/DDBJ whole genome shotgun (WGS) entry which is preliminary data.</text>
</comment>
<evidence type="ECO:0000313" key="2">
    <source>
        <dbReference type="EMBL" id="KAL3522671.1"/>
    </source>
</evidence>
<organism evidence="2 3">
    <name type="scientific">Cinchona calisaya</name>
    <dbReference type="NCBI Taxonomy" id="153742"/>
    <lineage>
        <taxon>Eukaryota</taxon>
        <taxon>Viridiplantae</taxon>
        <taxon>Streptophyta</taxon>
        <taxon>Embryophyta</taxon>
        <taxon>Tracheophyta</taxon>
        <taxon>Spermatophyta</taxon>
        <taxon>Magnoliopsida</taxon>
        <taxon>eudicotyledons</taxon>
        <taxon>Gunneridae</taxon>
        <taxon>Pentapetalae</taxon>
        <taxon>asterids</taxon>
        <taxon>lamiids</taxon>
        <taxon>Gentianales</taxon>
        <taxon>Rubiaceae</taxon>
        <taxon>Cinchonoideae</taxon>
        <taxon>Cinchoneae</taxon>
        <taxon>Cinchona</taxon>
    </lineage>
</organism>
<evidence type="ECO:0000256" key="1">
    <source>
        <dbReference type="SAM" id="MobiDB-lite"/>
    </source>
</evidence>
<dbReference type="Proteomes" id="UP001630127">
    <property type="component" value="Unassembled WGS sequence"/>
</dbReference>
<dbReference type="AlphaFoldDB" id="A0ABD2ZV76"/>
<evidence type="ECO:0000313" key="3">
    <source>
        <dbReference type="Proteomes" id="UP001630127"/>
    </source>
</evidence>
<reference evidence="2 3" key="1">
    <citation type="submission" date="2024-11" db="EMBL/GenBank/DDBJ databases">
        <title>A near-complete genome assembly of Cinchona calisaya.</title>
        <authorList>
            <person name="Lian D.C."/>
            <person name="Zhao X.W."/>
            <person name="Wei L."/>
        </authorList>
    </citation>
    <scope>NUCLEOTIDE SEQUENCE [LARGE SCALE GENOMIC DNA]</scope>
    <source>
        <tissue evidence="2">Nenye</tissue>
    </source>
</reference>
<sequence length="99" mass="10712">MDASHPSSSPRSAATFPTKLHGSTSKALSPLLYNHQSFFSLSSKTLGTGLLHGPSTFDDIVTEVNLDFKAKLVLALLQVVLKVKLLLMLRMTSLTLSLK</sequence>
<name>A0ABD2ZV76_9GENT</name>
<protein>
    <submittedName>
        <fullName evidence="2">Uncharacterized protein</fullName>
    </submittedName>
</protein>
<feature type="compositionally biased region" description="Low complexity" evidence="1">
    <location>
        <begin position="1"/>
        <end position="14"/>
    </location>
</feature>
<keyword evidence="3" id="KW-1185">Reference proteome</keyword>